<keyword evidence="2" id="KW-1185">Reference proteome</keyword>
<dbReference type="Proteomes" id="UP000001880">
    <property type="component" value="Chromosome"/>
</dbReference>
<dbReference type="AlphaFoldDB" id="D0LNQ3"/>
<dbReference type="STRING" id="502025.Hoch_4465"/>
<dbReference type="HOGENOM" id="CLU_058803_2_0_7"/>
<dbReference type="PANTHER" id="PTHR43739:SF5">
    <property type="entry name" value="EXO-ALPHA-SIALIDASE"/>
    <property type="match status" value="1"/>
</dbReference>
<dbReference type="SUPFAM" id="SSF110296">
    <property type="entry name" value="Oligoxyloglucan reducing end-specific cellobiohydrolase"/>
    <property type="match status" value="1"/>
</dbReference>
<organism evidence="1 2">
    <name type="scientific">Haliangium ochraceum (strain DSM 14365 / JCM 11303 / SMP-2)</name>
    <dbReference type="NCBI Taxonomy" id="502025"/>
    <lineage>
        <taxon>Bacteria</taxon>
        <taxon>Pseudomonadati</taxon>
        <taxon>Myxococcota</taxon>
        <taxon>Polyangia</taxon>
        <taxon>Haliangiales</taxon>
        <taxon>Kofleriaceae</taxon>
        <taxon>Haliangium</taxon>
    </lineage>
</organism>
<dbReference type="KEGG" id="hoh:Hoch_4465"/>
<dbReference type="EMBL" id="CP001804">
    <property type="protein sequence ID" value="ACY16958.1"/>
    <property type="molecule type" value="Genomic_DNA"/>
</dbReference>
<dbReference type="GO" id="GO:0010411">
    <property type="term" value="P:xyloglucan metabolic process"/>
    <property type="evidence" value="ECO:0007669"/>
    <property type="project" value="TreeGrafter"/>
</dbReference>
<evidence type="ECO:0000313" key="1">
    <source>
        <dbReference type="EMBL" id="ACY16958.1"/>
    </source>
</evidence>
<evidence type="ECO:0000313" key="2">
    <source>
        <dbReference type="Proteomes" id="UP000001880"/>
    </source>
</evidence>
<reference evidence="1 2" key="1">
    <citation type="journal article" date="2010" name="Stand. Genomic Sci.">
        <title>Complete genome sequence of Haliangium ochraceum type strain (SMP-2).</title>
        <authorList>
            <consortium name="US DOE Joint Genome Institute (JGI-PGF)"/>
            <person name="Ivanova N."/>
            <person name="Daum C."/>
            <person name="Lang E."/>
            <person name="Abt B."/>
            <person name="Kopitz M."/>
            <person name="Saunders E."/>
            <person name="Lapidus A."/>
            <person name="Lucas S."/>
            <person name="Glavina Del Rio T."/>
            <person name="Nolan M."/>
            <person name="Tice H."/>
            <person name="Copeland A."/>
            <person name="Cheng J.F."/>
            <person name="Chen F."/>
            <person name="Bruce D."/>
            <person name="Goodwin L."/>
            <person name="Pitluck S."/>
            <person name="Mavromatis K."/>
            <person name="Pati A."/>
            <person name="Mikhailova N."/>
            <person name="Chen A."/>
            <person name="Palaniappan K."/>
            <person name="Land M."/>
            <person name="Hauser L."/>
            <person name="Chang Y.J."/>
            <person name="Jeffries C.D."/>
            <person name="Detter J.C."/>
            <person name="Brettin T."/>
            <person name="Rohde M."/>
            <person name="Goker M."/>
            <person name="Bristow J."/>
            <person name="Markowitz V."/>
            <person name="Eisen J.A."/>
            <person name="Hugenholtz P."/>
            <person name="Kyrpides N.C."/>
            <person name="Klenk H.P."/>
        </authorList>
    </citation>
    <scope>NUCLEOTIDE SEQUENCE [LARGE SCALE GENOMIC DNA]</scope>
    <source>
        <strain evidence="2">DSM 14365 / CIP 107738 / JCM 11303 / AJ 13395 / SMP-2</strain>
    </source>
</reference>
<gene>
    <name evidence="1" type="ordered locus">Hoch_4465</name>
</gene>
<accession>D0LNQ3</accession>
<dbReference type="CDD" id="cd15482">
    <property type="entry name" value="Sialidase_non-viral"/>
    <property type="match status" value="1"/>
</dbReference>
<dbReference type="RefSeq" id="WP_012829556.1">
    <property type="nucleotide sequence ID" value="NC_013440.1"/>
</dbReference>
<dbReference type="OrthoDB" id="9764804at2"/>
<protein>
    <recommendedName>
        <fullName evidence="3">Glycosyl hydrolase BNR repeat-containing protein</fullName>
    </recommendedName>
</protein>
<dbReference type="InterPro" id="IPR015943">
    <property type="entry name" value="WD40/YVTN_repeat-like_dom_sf"/>
</dbReference>
<sequence>MSETLLIATRKGLFTVTRTGFDSAFRIARTAFLGDRVSQVLIDARDGCIYAALDHGHFGAKLHRSEDGGESFREVALPAFPPKPEGVEDKNSMGKEIPWTVELLWALAAGGADEPGTLWCGTIPGGLFRTRDRGDSWELCESLWSHPGRKEWFGGGYDFPGIHSICVDPRDADRVALAISCGGVWHTRDRGQSWQLGGKGMFAAYMPPERREDPLIQDPHCMVRCAGAPEHLWVQHHNGVFRSSDDGATWKEIAEVTPSNFGFAVAVHPRDPETAWLAPAIKDEHRVPVDGRFVITRTRDGGASWQPLSRGLPQEHSYDLVYRHALAVDDSGEHLAVGSTTGNLWISGDQGDSFVAVSHHLPPIAALAWAP</sequence>
<dbReference type="eggNOG" id="COG4447">
    <property type="taxonomic scope" value="Bacteria"/>
</dbReference>
<dbReference type="InterPro" id="IPR052025">
    <property type="entry name" value="Xyloglucanase_GH74"/>
</dbReference>
<proteinExistence type="predicted"/>
<dbReference type="PANTHER" id="PTHR43739">
    <property type="entry name" value="XYLOGLUCANASE (EUROFUNG)"/>
    <property type="match status" value="1"/>
</dbReference>
<dbReference type="Gene3D" id="2.130.10.10">
    <property type="entry name" value="YVTN repeat-like/Quinoprotein amine dehydrogenase"/>
    <property type="match status" value="1"/>
</dbReference>
<evidence type="ECO:0008006" key="3">
    <source>
        <dbReference type="Google" id="ProtNLM"/>
    </source>
</evidence>
<name>D0LNQ3_HALO1</name>